<dbReference type="PANTHER" id="PTHR35011:SF10">
    <property type="entry name" value="TRAP TRANSPORTER SMALL PERMEASE PROTEIN"/>
    <property type="match status" value="1"/>
</dbReference>
<keyword evidence="6 9" id="KW-1133">Transmembrane helix</keyword>
<protein>
    <recommendedName>
        <fullName evidence="9">TRAP transporter small permease protein</fullName>
    </recommendedName>
</protein>
<sequence length="192" mass="20867">MMQSQPPANGASALLARIESVLALLSGLSLGAIMLIVVADVAMRYVFAAPLSWSYNLIGLYLMVAVFFFALSDTLHNHGHIAIDIFQHQIPHRPRHLALAVGYLLSSGLMALIGWQAWLRLKSAYLNDDRIAAVIPWPTWVAYFIVAAGCLVMTLRCVYRTFGHAASGLTGRDLVETPPPPETEPQAGEGAE</sequence>
<gene>
    <name evidence="12" type="ORF">V1479_05275</name>
</gene>
<comment type="function">
    <text evidence="9">Part of the tripartite ATP-independent periplasmic (TRAP) transport system.</text>
</comment>
<comment type="caution">
    <text evidence="12">The sequence shown here is derived from an EMBL/GenBank/DDBJ whole genome shotgun (WGS) entry which is preliminary data.</text>
</comment>
<evidence type="ECO:0000256" key="3">
    <source>
        <dbReference type="ARBA" id="ARBA00022475"/>
    </source>
</evidence>
<evidence type="ECO:0000256" key="2">
    <source>
        <dbReference type="ARBA" id="ARBA00022448"/>
    </source>
</evidence>
<feature type="transmembrane region" description="Helical" evidence="9">
    <location>
        <begin position="137"/>
        <end position="159"/>
    </location>
</feature>
<dbReference type="InterPro" id="IPR007387">
    <property type="entry name" value="TRAP_DctQ"/>
</dbReference>
<organism evidence="12 13">
    <name type="scientific">Neoaquamicrobium sediminum</name>
    <dbReference type="NCBI Taxonomy" id="1849104"/>
    <lineage>
        <taxon>Bacteria</taxon>
        <taxon>Pseudomonadati</taxon>
        <taxon>Pseudomonadota</taxon>
        <taxon>Alphaproteobacteria</taxon>
        <taxon>Hyphomicrobiales</taxon>
        <taxon>Phyllobacteriaceae</taxon>
        <taxon>Neoaquamicrobium</taxon>
    </lineage>
</organism>
<evidence type="ECO:0000256" key="7">
    <source>
        <dbReference type="ARBA" id="ARBA00023136"/>
    </source>
</evidence>
<feature type="region of interest" description="Disordered" evidence="10">
    <location>
        <begin position="172"/>
        <end position="192"/>
    </location>
</feature>
<keyword evidence="2 9" id="KW-0813">Transport</keyword>
<dbReference type="PANTHER" id="PTHR35011">
    <property type="entry name" value="2,3-DIKETO-L-GULONATE TRAP TRANSPORTER SMALL PERMEASE PROTEIN YIAM"/>
    <property type="match status" value="1"/>
</dbReference>
<keyword evidence="13" id="KW-1185">Reference proteome</keyword>
<feature type="transmembrane region" description="Helical" evidence="9">
    <location>
        <begin position="53"/>
        <end position="75"/>
    </location>
</feature>
<feature type="transmembrane region" description="Helical" evidence="9">
    <location>
        <begin position="21"/>
        <end position="47"/>
    </location>
</feature>
<evidence type="ECO:0000256" key="5">
    <source>
        <dbReference type="ARBA" id="ARBA00022692"/>
    </source>
</evidence>
<evidence type="ECO:0000256" key="4">
    <source>
        <dbReference type="ARBA" id="ARBA00022519"/>
    </source>
</evidence>
<dbReference type="Pfam" id="PF04290">
    <property type="entry name" value="DctQ"/>
    <property type="match status" value="1"/>
</dbReference>
<name>A0ABV3WPX7_9HYPH</name>
<evidence type="ECO:0000256" key="1">
    <source>
        <dbReference type="ARBA" id="ARBA00004429"/>
    </source>
</evidence>
<reference evidence="12 13" key="1">
    <citation type="submission" date="2024-01" db="EMBL/GenBank/DDBJ databases">
        <title>New evidence supports the origin of RcGTA from prophage.</title>
        <authorList>
            <person name="Xu Y."/>
            <person name="Liu B."/>
            <person name="Chen F."/>
        </authorList>
    </citation>
    <scope>NUCLEOTIDE SEQUENCE [LARGE SCALE GENOMIC DNA]</scope>
    <source>
        <strain evidence="12 13">CBW1107-2</strain>
    </source>
</reference>
<evidence type="ECO:0000256" key="9">
    <source>
        <dbReference type="RuleBase" id="RU369079"/>
    </source>
</evidence>
<comment type="subcellular location">
    <subcellularLocation>
        <location evidence="1 9">Cell inner membrane</location>
        <topology evidence="1 9">Multi-pass membrane protein</topology>
    </subcellularLocation>
</comment>
<feature type="transmembrane region" description="Helical" evidence="9">
    <location>
        <begin position="96"/>
        <end position="117"/>
    </location>
</feature>
<evidence type="ECO:0000256" key="10">
    <source>
        <dbReference type="SAM" id="MobiDB-lite"/>
    </source>
</evidence>
<dbReference type="RefSeq" id="WP_368801953.1">
    <property type="nucleotide sequence ID" value="NZ_JAZHFV010000001.1"/>
</dbReference>
<dbReference type="EMBL" id="JAZHFV010000001">
    <property type="protein sequence ID" value="MEX4006706.1"/>
    <property type="molecule type" value="Genomic_DNA"/>
</dbReference>
<proteinExistence type="inferred from homology"/>
<evidence type="ECO:0000313" key="12">
    <source>
        <dbReference type="EMBL" id="MEX4006706.1"/>
    </source>
</evidence>
<comment type="subunit">
    <text evidence="9">The complex comprises the extracytoplasmic solute receptor protein and the two transmembrane proteins.</text>
</comment>
<evidence type="ECO:0000259" key="11">
    <source>
        <dbReference type="Pfam" id="PF04290"/>
    </source>
</evidence>
<keyword evidence="7 9" id="KW-0472">Membrane</keyword>
<dbReference type="Proteomes" id="UP001559025">
    <property type="component" value="Unassembled WGS sequence"/>
</dbReference>
<keyword evidence="5 9" id="KW-0812">Transmembrane</keyword>
<keyword evidence="4 9" id="KW-0997">Cell inner membrane</keyword>
<dbReference type="InterPro" id="IPR055348">
    <property type="entry name" value="DctQ"/>
</dbReference>
<accession>A0ABV3WPX7</accession>
<evidence type="ECO:0000313" key="13">
    <source>
        <dbReference type="Proteomes" id="UP001559025"/>
    </source>
</evidence>
<evidence type="ECO:0000256" key="6">
    <source>
        <dbReference type="ARBA" id="ARBA00022989"/>
    </source>
</evidence>
<comment type="similarity">
    <text evidence="8 9">Belongs to the TRAP transporter small permease family.</text>
</comment>
<feature type="domain" description="Tripartite ATP-independent periplasmic transporters DctQ component" evidence="11">
    <location>
        <begin position="33"/>
        <end position="163"/>
    </location>
</feature>
<evidence type="ECO:0000256" key="8">
    <source>
        <dbReference type="ARBA" id="ARBA00038436"/>
    </source>
</evidence>
<keyword evidence="3" id="KW-1003">Cell membrane</keyword>